<evidence type="ECO:0000256" key="1">
    <source>
        <dbReference type="ARBA" id="ARBA00004162"/>
    </source>
</evidence>
<dbReference type="SMART" id="SM01323">
    <property type="entry name" value="YajC"/>
    <property type="match status" value="1"/>
</dbReference>
<keyword evidence="8" id="KW-0811">Translocation</keyword>
<comment type="caution">
    <text evidence="11">The sequence shown here is derived from an EMBL/GenBank/DDBJ whole genome shotgun (WGS) entry which is preliminary data.</text>
</comment>
<dbReference type="GO" id="GO:0005886">
    <property type="term" value="C:plasma membrane"/>
    <property type="evidence" value="ECO:0007669"/>
    <property type="project" value="UniProtKB-SubCell"/>
</dbReference>
<keyword evidence="4" id="KW-1003">Cell membrane</keyword>
<evidence type="ECO:0000256" key="2">
    <source>
        <dbReference type="ARBA" id="ARBA00006742"/>
    </source>
</evidence>
<accession>A0A0F5PPK4</accession>
<gene>
    <name evidence="11" type="ORF">CDSM653_01153</name>
</gene>
<dbReference type="PANTHER" id="PTHR33909:SF1">
    <property type="entry name" value="SEC TRANSLOCON ACCESSORY COMPLEX SUBUNIT YAJC"/>
    <property type="match status" value="1"/>
</dbReference>
<dbReference type="PANTHER" id="PTHR33909">
    <property type="entry name" value="SEC TRANSLOCON ACCESSORY COMPLEX SUBUNIT YAJC"/>
    <property type="match status" value="1"/>
</dbReference>
<reference evidence="11 12" key="2">
    <citation type="journal article" date="2015" name="BMC Genomics">
        <title>Analysis of three genomes within the thermophilic bacterial species Caldanaerobacter subterraneus with a focus on carbon monoxide dehydrogenase evolution and hydrolase diversity.</title>
        <authorList>
            <person name="Sant'Anna F.H."/>
            <person name="Lebedinsky A.V."/>
            <person name="Sokolova T.G."/>
            <person name="Robb F.T."/>
            <person name="Gonzalez J.M."/>
        </authorList>
    </citation>
    <scope>NUCLEOTIDE SEQUENCE [LARGE SCALE GENOMIC DNA]</scope>
    <source>
        <strain evidence="11 12">DSM 12653</strain>
    </source>
</reference>
<keyword evidence="5 10" id="KW-0812">Transmembrane</keyword>
<proteinExistence type="inferred from homology"/>
<organism evidence="11 12">
    <name type="scientific">Caldanaerobacter subterraneus subsp. pacificus DSM 12653</name>
    <dbReference type="NCBI Taxonomy" id="391606"/>
    <lineage>
        <taxon>Bacteria</taxon>
        <taxon>Bacillati</taxon>
        <taxon>Bacillota</taxon>
        <taxon>Clostridia</taxon>
        <taxon>Thermoanaerobacterales</taxon>
        <taxon>Thermoanaerobacteraceae</taxon>
        <taxon>Caldanaerobacter</taxon>
    </lineage>
</organism>
<reference evidence="11 12" key="1">
    <citation type="submission" date="2008-07" db="EMBL/GenBank/DDBJ databases">
        <authorList>
            <person name="Gonzalez J."/>
            <person name="Sokolova T."/>
            <person name="Ferriera S."/>
            <person name="Johnson J."/>
            <person name="Kravitz S."/>
            <person name="Beeson K."/>
            <person name="Sutton G."/>
            <person name="Rogers Y.-H."/>
            <person name="Friedman R."/>
            <person name="Frazier M."/>
            <person name="Venter J.C."/>
        </authorList>
    </citation>
    <scope>NUCLEOTIDE SEQUENCE [LARGE SCALE GENOMIC DNA]</scope>
    <source>
        <strain evidence="11 12">DSM 12653</strain>
    </source>
</reference>
<evidence type="ECO:0000256" key="8">
    <source>
        <dbReference type="ARBA" id="ARBA00023010"/>
    </source>
</evidence>
<name>A0A0F5PPK4_9THEO</name>
<dbReference type="Pfam" id="PF02699">
    <property type="entry name" value="YajC"/>
    <property type="match status" value="1"/>
</dbReference>
<comment type="similarity">
    <text evidence="2">Belongs to the YajC family.</text>
</comment>
<feature type="transmembrane region" description="Helical" evidence="10">
    <location>
        <begin position="6"/>
        <end position="24"/>
    </location>
</feature>
<dbReference type="NCBIfam" id="TIGR00739">
    <property type="entry name" value="yajC"/>
    <property type="match status" value="1"/>
</dbReference>
<evidence type="ECO:0000313" key="12">
    <source>
        <dbReference type="Proteomes" id="UP000010146"/>
    </source>
</evidence>
<dbReference type="AlphaFoldDB" id="A0A0F5PPK4"/>
<evidence type="ECO:0000256" key="6">
    <source>
        <dbReference type="ARBA" id="ARBA00022927"/>
    </source>
</evidence>
<dbReference type="InterPro" id="IPR003849">
    <property type="entry name" value="Preprotein_translocase_YajC"/>
</dbReference>
<comment type="subcellular location">
    <subcellularLocation>
        <location evidence="1">Cell membrane</location>
        <topology evidence="1">Single-pass membrane protein</topology>
    </subcellularLocation>
</comment>
<evidence type="ECO:0000256" key="10">
    <source>
        <dbReference type="SAM" id="Phobius"/>
    </source>
</evidence>
<evidence type="ECO:0000313" key="11">
    <source>
        <dbReference type="EMBL" id="KKC29779.1"/>
    </source>
</evidence>
<keyword evidence="3" id="KW-0813">Transport</keyword>
<evidence type="ECO:0000256" key="3">
    <source>
        <dbReference type="ARBA" id="ARBA00022448"/>
    </source>
</evidence>
<protein>
    <submittedName>
        <fullName evidence="11">Preprotein translocase subunit YajC</fullName>
    </submittedName>
</protein>
<keyword evidence="6" id="KW-0653">Protein transport</keyword>
<evidence type="ECO:0000256" key="9">
    <source>
        <dbReference type="ARBA" id="ARBA00023136"/>
    </source>
</evidence>
<dbReference type="GO" id="GO:0015031">
    <property type="term" value="P:protein transport"/>
    <property type="evidence" value="ECO:0007669"/>
    <property type="project" value="UniProtKB-KW"/>
</dbReference>
<evidence type="ECO:0000256" key="7">
    <source>
        <dbReference type="ARBA" id="ARBA00022989"/>
    </source>
</evidence>
<dbReference type="RefSeq" id="WP_011025519.1">
    <property type="nucleotide sequence ID" value="NZ_ABXP02000067.1"/>
</dbReference>
<evidence type="ECO:0000256" key="5">
    <source>
        <dbReference type="ARBA" id="ARBA00022692"/>
    </source>
</evidence>
<sequence>MNETTYVLIQFAILIAIFYFLLILPQQRRQKKEREMLDSLRPGDEIITKSGFYGKILNIKDDVITLEMGADKVRLKIAKWAVGGVVSRAESNNNKGDKESK</sequence>
<reference evidence="12" key="3">
    <citation type="submission" date="2015-02" db="EMBL/GenBank/DDBJ databases">
        <title>Genome analysis of three genomes within the thermophilic hydrogenogenic bacterial species Caldanaerobacter subterraneus.</title>
        <authorList>
            <person name="Sant'Anna F.H."/>
            <person name="Lebedinsky A."/>
            <person name="Sokolova T."/>
            <person name="Robb F.T."/>
            <person name="Gonzalez J.M."/>
        </authorList>
    </citation>
    <scope>NUCLEOTIDE SEQUENCE [LARGE SCALE GENOMIC DNA]</scope>
    <source>
        <strain evidence="12">DSM 12653</strain>
    </source>
</reference>
<dbReference type="EMBL" id="ABXP02000067">
    <property type="protein sequence ID" value="KKC29779.1"/>
    <property type="molecule type" value="Genomic_DNA"/>
</dbReference>
<keyword evidence="9 10" id="KW-0472">Membrane</keyword>
<evidence type="ECO:0000256" key="4">
    <source>
        <dbReference type="ARBA" id="ARBA00022475"/>
    </source>
</evidence>
<dbReference type="PRINTS" id="PR01853">
    <property type="entry name" value="YAJCTRNLCASE"/>
</dbReference>
<keyword evidence="7 10" id="KW-1133">Transmembrane helix</keyword>
<dbReference type="Proteomes" id="UP000010146">
    <property type="component" value="Unassembled WGS sequence"/>
</dbReference>